<dbReference type="GO" id="GO:0050684">
    <property type="term" value="P:regulation of mRNA processing"/>
    <property type="evidence" value="ECO:0007669"/>
    <property type="project" value="TreeGrafter"/>
</dbReference>
<dbReference type="GO" id="GO:0004674">
    <property type="term" value="F:protein serine/threonine kinase activity"/>
    <property type="evidence" value="ECO:0007669"/>
    <property type="project" value="UniProtKB-KW"/>
</dbReference>
<dbReference type="AlphaFoldDB" id="A0A9P7GIW1"/>
<accession>A0A9P7GIW1</accession>
<dbReference type="PANTHER" id="PTHR47634">
    <property type="entry name" value="PROTEIN KINASE DOMAIN-CONTAINING PROTEIN-RELATED"/>
    <property type="match status" value="1"/>
</dbReference>
<evidence type="ECO:0000256" key="3">
    <source>
        <dbReference type="ARBA" id="ARBA00022679"/>
    </source>
</evidence>
<dbReference type="SMART" id="SM00220">
    <property type="entry name" value="S_TKc"/>
    <property type="match status" value="1"/>
</dbReference>
<keyword evidence="2" id="KW-0723">Serine/threonine-protein kinase</keyword>
<keyword evidence="6" id="KW-0067">ATP-binding</keyword>
<protein>
    <recommendedName>
        <fullName evidence="1">non-specific serine/threonine protein kinase</fullName>
        <ecNumber evidence="1">2.7.11.1</ecNumber>
    </recommendedName>
</protein>
<comment type="catalytic activity">
    <reaction evidence="7">
        <text>L-threonyl-[protein] + ATP = O-phospho-L-threonyl-[protein] + ADP + H(+)</text>
        <dbReference type="Rhea" id="RHEA:46608"/>
        <dbReference type="Rhea" id="RHEA-COMP:11060"/>
        <dbReference type="Rhea" id="RHEA-COMP:11605"/>
        <dbReference type="ChEBI" id="CHEBI:15378"/>
        <dbReference type="ChEBI" id="CHEBI:30013"/>
        <dbReference type="ChEBI" id="CHEBI:30616"/>
        <dbReference type="ChEBI" id="CHEBI:61977"/>
        <dbReference type="ChEBI" id="CHEBI:456216"/>
        <dbReference type="EC" id="2.7.11.1"/>
    </reaction>
</comment>
<dbReference type="InterPro" id="IPR011009">
    <property type="entry name" value="Kinase-like_dom_sf"/>
</dbReference>
<sequence>MHYRSWTRLLRPLINILRKITSYTRRQVGPVPQRHRYSNTTAPVCYTEDSEDISVHAWSASDAPVASQNTVADLCAHLGRQLPIQVVKLIARDVLRALEDLHKMHGMAYCDLGLNNIVLSSRDMRGIISQPSVNSQLSLFNSQASFETAFFDVGSTLASTSQPVFTLRDGLPGEVLYLLLVFSLPNGVIEFWNAADDRALCAPEVILGAPHDARADMWTLGCLLYELLAGEQLFDPEFQTFDLRLTVEESHLIQMVEVFGPFQQDMLNACPNAGQWFTEHGAMRLETSYYPSTLEAILRERMCDWDAPEINTTAAFLELILRLNPKERLRASDLVNHPWFTS</sequence>
<dbReference type="PANTHER" id="PTHR47634:SF9">
    <property type="entry name" value="PROTEIN KINASE DOMAIN-CONTAINING PROTEIN-RELATED"/>
    <property type="match status" value="1"/>
</dbReference>
<reference evidence="10" key="2">
    <citation type="submission" date="2021-10" db="EMBL/GenBank/DDBJ databases">
        <title>Phylogenomics reveals ancestral predisposition of the termite-cultivated fungus Termitomyces towards a domesticated lifestyle.</title>
        <authorList>
            <person name="Auxier B."/>
            <person name="Grum-Grzhimaylo A."/>
            <person name="Cardenas M.E."/>
            <person name="Lodge J.D."/>
            <person name="Laessoe T."/>
            <person name="Pedersen O."/>
            <person name="Smith M.E."/>
            <person name="Kuyper T.W."/>
            <person name="Franco-Molano E.A."/>
            <person name="Baroni T.J."/>
            <person name="Aanen D.K."/>
        </authorList>
    </citation>
    <scope>NUCLEOTIDE SEQUENCE</scope>
    <source>
        <strain evidence="10">D49</strain>
    </source>
</reference>
<gene>
    <name evidence="10" type="ORF">H0H81_010738</name>
</gene>
<evidence type="ECO:0000256" key="1">
    <source>
        <dbReference type="ARBA" id="ARBA00012513"/>
    </source>
</evidence>
<evidence type="ECO:0000256" key="2">
    <source>
        <dbReference type="ARBA" id="ARBA00022527"/>
    </source>
</evidence>
<dbReference type="GO" id="GO:0000245">
    <property type="term" value="P:spliceosomal complex assembly"/>
    <property type="evidence" value="ECO:0007669"/>
    <property type="project" value="TreeGrafter"/>
</dbReference>
<evidence type="ECO:0000256" key="4">
    <source>
        <dbReference type="ARBA" id="ARBA00022741"/>
    </source>
</evidence>
<dbReference type="GO" id="GO:0005634">
    <property type="term" value="C:nucleus"/>
    <property type="evidence" value="ECO:0007669"/>
    <property type="project" value="TreeGrafter"/>
</dbReference>
<dbReference type="GO" id="GO:0005524">
    <property type="term" value="F:ATP binding"/>
    <property type="evidence" value="ECO:0007669"/>
    <property type="project" value="UniProtKB-KW"/>
</dbReference>
<reference evidence="10" key="1">
    <citation type="submission" date="2021-02" db="EMBL/GenBank/DDBJ databases">
        <authorList>
            <person name="Nieuwenhuis M."/>
            <person name="Van De Peppel L.J.J."/>
        </authorList>
    </citation>
    <scope>NUCLEOTIDE SEQUENCE</scope>
    <source>
        <strain evidence="10">D49</strain>
    </source>
</reference>
<evidence type="ECO:0000313" key="11">
    <source>
        <dbReference type="Proteomes" id="UP000717328"/>
    </source>
</evidence>
<dbReference type="PROSITE" id="PS50011">
    <property type="entry name" value="PROTEIN_KINASE_DOM"/>
    <property type="match status" value="1"/>
</dbReference>
<dbReference type="EC" id="2.7.11.1" evidence="1"/>
<evidence type="ECO:0000256" key="8">
    <source>
        <dbReference type="ARBA" id="ARBA00048679"/>
    </source>
</evidence>
<evidence type="ECO:0000256" key="6">
    <source>
        <dbReference type="ARBA" id="ARBA00022840"/>
    </source>
</evidence>
<keyword evidence="3" id="KW-0808">Transferase</keyword>
<keyword evidence="4" id="KW-0547">Nucleotide-binding</keyword>
<dbReference type="Gene3D" id="1.10.510.10">
    <property type="entry name" value="Transferase(Phosphotransferase) domain 1"/>
    <property type="match status" value="2"/>
</dbReference>
<keyword evidence="5" id="KW-0418">Kinase</keyword>
<name>A0A9P7GIW1_9AGAR</name>
<dbReference type="OrthoDB" id="5979581at2759"/>
<dbReference type="Pfam" id="PF00069">
    <property type="entry name" value="Pkinase"/>
    <property type="match status" value="1"/>
</dbReference>
<feature type="domain" description="Protein kinase" evidence="9">
    <location>
        <begin position="1"/>
        <end position="340"/>
    </location>
</feature>
<keyword evidence="11" id="KW-1185">Reference proteome</keyword>
<evidence type="ECO:0000259" key="9">
    <source>
        <dbReference type="PROSITE" id="PS50011"/>
    </source>
</evidence>
<dbReference type="InterPro" id="IPR051334">
    <property type="entry name" value="SRPK"/>
</dbReference>
<comment type="catalytic activity">
    <reaction evidence="8">
        <text>L-seryl-[protein] + ATP = O-phospho-L-seryl-[protein] + ADP + H(+)</text>
        <dbReference type="Rhea" id="RHEA:17989"/>
        <dbReference type="Rhea" id="RHEA-COMP:9863"/>
        <dbReference type="Rhea" id="RHEA-COMP:11604"/>
        <dbReference type="ChEBI" id="CHEBI:15378"/>
        <dbReference type="ChEBI" id="CHEBI:29999"/>
        <dbReference type="ChEBI" id="CHEBI:30616"/>
        <dbReference type="ChEBI" id="CHEBI:83421"/>
        <dbReference type="ChEBI" id="CHEBI:456216"/>
        <dbReference type="EC" id="2.7.11.1"/>
    </reaction>
</comment>
<evidence type="ECO:0000256" key="5">
    <source>
        <dbReference type="ARBA" id="ARBA00022777"/>
    </source>
</evidence>
<evidence type="ECO:0000256" key="7">
    <source>
        <dbReference type="ARBA" id="ARBA00047899"/>
    </source>
</evidence>
<dbReference type="InterPro" id="IPR000719">
    <property type="entry name" value="Prot_kinase_dom"/>
</dbReference>
<evidence type="ECO:0000313" key="10">
    <source>
        <dbReference type="EMBL" id="KAG5650858.1"/>
    </source>
</evidence>
<organism evidence="10 11">
    <name type="scientific">Sphagnurus paluster</name>
    <dbReference type="NCBI Taxonomy" id="117069"/>
    <lineage>
        <taxon>Eukaryota</taxon>
        <taxon>Fungi</taxon>
        <taxon>Dikarya</taxon>
        <taxon>Basidiomycota</taxon>
        <taxon>Agaricomycotina</taxon>
        <taxon>Agaricomycetes</taxon>
        <taxon>Agaricomycetidae</taxon>
        <taxon>Agaricales</taxon>
        <taxon>Tricholomatineae</taxon>
        <taxon>Lyophyllaceae</taxon>
        <taxon>Sphagnurus</taxon>
    </lineage>
</organism>
<dbReference type="Proteomes" id="UP000717328">
    <property type="component" value="Unassembled WGS sequence"/>
</dbReference>
<dbReference type="SUPFAM" id="SSF56112">
    <property type="entry name" value="Protein kinase-like (PK-like)"/>
    <property type="match status" value="1"/>
</dbReference>
<dbReference type="GO" id="GO:0005737">
    <property type="term" value="C:cytoplasm"/>
    <property type="evidence" value="ECO:0007669"/>
    <property type="project" value="TreeGrafter"/>
</dbReference>
<comment type="caution">
    <text evidence="10">The sequence shown here is derived from an EMBL/GenBank/DDBJ whole genome shotgun (WGS) entry which is preliminary data.</text>
</comment>
<proteinExistence type="predicted"/>
<dbReference type="EMBL" id="JABCKI010000347">
    <property type="protein sequence ID" value="KAG5650858.1"/>
    <property type="molecule type" value="Genomic_DNA"/>
</dbReference>